<dbReference type="KEGG" id="gme:Gmet_2734"/>
<dbReference type="AlphaFoldDB" id="Q39S22"/>
<reference evidence="9 10" key="2">
    <citation type="journal article" date="2009" name="BMC Microbiol.">
        <title>The genome sequence of Geobacter metallireducens: features of metabolism, physiology and regulation common and dissimilar to Geobacter sulfurreducens.</title>
        <authorList>
            <person name="Aklujkar M."/>
            <person name="Krushkal J."/>
            <person name="DiBartolo G."/>
            <person name="Lapidus A."/>
            <person name="Land M.L."/>
            <person name="Lovley D.R."/>
        </authorList>
    </citation>
    <scope>NUCLEOTIDE SEQUENCE [LARGE SCALE GENOMIC DNA]</scope>
    <source>
        <strain evidence="10">ATCC 53774 / DSM 7210 / GS-15</strain>
    </source>
</reference>
<dbReference type="PANTHER" id="PTHR43787">
    <property type="entry name" value="FEMO COFACTOR BIOSYNTHESIS PROTEIN NIFB-RELATED"/>
    <property type="match status" value="1"/>
</dbReference>
<dbReference type="InterPro" id="IPR023885">
    <property type="entry name" value="4Fe4S-binding_SPASM_dom"/>
</dbReference>
<dbReference type="InterPro" id="IPR006638">
    <property type="entry name" value="Elp3/MiaA/NifB-like_rSAM"/>
</dbReference>
<dbReference type="RefSeq" id="WP_004511726.1">
    <property type="nucleotide sequence ID" value="NC_007517.1"/>
</dbReference>
<dbReference type="GO" id="GO:0046872">
    <property type="term" value="F:metal ion binding"/>
    <property type="evidence" value="ECO:0007669"/>
    <property type="project" value="UniProtKB-KW"/>
</dbReference>
<organism evidence="9 10">
    <name type="scientific">Geobacter metallireducens (strain ATCC 53774 / DSM 7210 / GS-15)</name>
    <dbReference type="NCBI Taxonomy" id="269799"/>
    <lineage>
        <taxon>Bacteria</taxon>
        <taxon>Pseudomonadati</taxon>
        <taxon>Thermodesulfobacteriota</taxon>
        <taxon>Desulfuromonadia</taxon>
        <taxon>Geobacterales</taxon>
        <taxon>Geobacteraceae</taxon>
        <taxon>Geobacter</taxon>
    </lineage>
</organism>
<proteinExistence type="predicted"/>
<evidence type="ECO:0000256" key="5">
    <source>
        <dbReference type="ARBA" id="ARBA00023004"/>
    </source>
</evidence>
<keyword evidence="3" id="KW-0949">S-adenosyl-L-methionine</keyword>
<dbReference type="GO" id="GO:0051539">
    <property type="term" value="F:4 iron, 4 sulfur cluster binding"/>
    <property type="evidence" value="ECO:0007669"/>
    <property type="project" value="UniProtKB-KW"/>
</dbReference>
<evidence type="ECO:0000256" key="3">
    <source>
        <dbReference type="ARBA" id="ARBA00022691"/>
    </source>
</evidence>
<evidence type="ECO:0000256" key="1">
    <source>
        <dbReference type="ARBA" id="ARBA00001966"/>
    </source>
</evidence>
<dbReference type="Gene3D" id="3.20.20.70">
    <property type="entry name" value="Aldolase class I"/>
    <property type="match status" value="1"/>
</dbReference>
<dbReference type="EMBL" id="CP000148">
    <property type="protein sequence ID" value="ABB32952.1"/>
    <property type="molecule type" value="Genomic_DNA"/>
</dbReference>
<dbReference type="SFLD" id="SFLDS00029">
    <property type="entry name" value="Radical_SAM"/>
    <property type="match status" value="1"/>
</dbReference>
<dbReference type="InterPro" id="IPR013785">
    <property type="entry name" value="Aldolase_TIM"/>
</dbReference>
<evidence type="ECO:0000313" key="10">
    <source>
        <dbReference type="Proteomes" id="UP000007073"/>
    </source>
</evidence>
<name>Q39S22_GEOMG</name>
<accession>Q39S22</accession>
<evidence type="ECO:0000256" key="2">
    <source>
        <dbReference type="ARBA" id="ARBA00022485"/>
    </source>
</evidence>
<evidence type="ECO:0000313" key="9">
    <source>
        <dbReference type="EMBL" id="ABB32952.1"/>
    </source>
</evidence>
<dbReference type="eggNOG" id="COG0641">
    <property type="taxonomic scope" value="Bacteria"/>
</dbReference>
<dbReference type="InterPro" id="IPR026322">
    <property type="entry name" value="Geopep_mat_rSAM"/>
</dbReference>
<dbReference type="PROSITE" id="PS51918">
    <property type="entry name" value="RADICAL_SAM"/>
    <property type="match status" value="1"/>
</dbReference>
<evidence type="ECO:0000256" key="7">
    <source>
        <dbReference type="SAM" id="MobiDB-lite"/>
    </source>
</evidence>
<reference evidence="9 10" key="1">
    <citation type="submission" date="2005-10" db="EMBL/GenBank/DDBJ databases">
        <title>Complete sequence of Geobacter metallireducens GS-15.</title>
        <authorList>
            <consortium name="US DOE Joint Genome Institute"/>
            <person name="Copeland A."/>
            <person name="Lucas S."/>
            <person name="Lapidus A."/>
            <person name="Barry K."/>
            <person name="Detter J.C."/>
            <person name="Glavina T."/>
            <person name="Hammon N."/>
            <person name="Israni S."/>
            <person name="Pitluck S."/>
            <person name="Di Bartolo G."/>
            <person name="Chain P."/>
            <person name="Schmutz J."/>
            <person name="Larimer F."/>
            <person name="Land M."/>
            <person name="Kyrpides N."/>
            <person name="Ivanova N."/>
            <person name="Richardson P."/>
        </authorList>
    </citation>
    <scope>NUCLEOTIDE SEQUENCE [LARGE SCALE GENOMIC DNA]</scope>
    <source>
        <strain evidence="10">ATCC 53774 / DSM 7210 / GS-15</strain>
    </source>
</reference>
<keyword evidence="6" id="KW-0411">Iron-sulfur</keyword>
<evidence type="ECO:0000259" key="8">
    <source>
        <dbReference type="PROSITE" id="PS51918"/>
    </source>
</evidence>
<feature type="region of interest" description="Disordered" evidence="7">
    <location>
        <begin position="425"/>
        <end position="446"/>
    </location>
</feature>
<dbReference type="InterPro" id="IPR007197">
    <property type="entry name" value="rSAM"/>
</dbReference>
<keyword evidence="4" id="KW-0479">Metal-binding</keyword>
<feature type="domain" description="Radical SAM core" evidence="8">
    <location>
        <begin position="80"/>
        <end position="310"/>
    </location>
</feature>
<sequence length="446" mass="48725">MILSRHVKVFPCTEQPGHLILFSCRTGAVLRVPAPLLEAARGGTLSPKPAETLSRHGFLAEDPGTEQREMLAWFDRINARRRRCSAVVVLTRACNLACPYCFEANQPSLRQMDGETADLFVSLVEREHLARGRRVSLNFYGGEALLRPDLIRRIAGPLRATGGDRFSFSLVTNGTLLTRTLVKDLLPLGLDGAKVTLDGPPQIHDRLRPFVSGEGSFAAIIANLREVCGLIGIAIGGNYTRDTWREFPQLLDILPVAGLTPERVRLVRFDPVIGREGVAGLPDFSEGCGGLTEPWLVEASLVLREEIVKRGYLTSKPAPAACMVEFDTDLVVDTDGAIYRCPAFIGRPAFVAGHLRNGAGSAGDAYGMDAWKQEECLDCAYLPLCFGGCRFMRLVETGAVDGVACQREYLDATLEAMVRRGEYPLTRPPGTLSHGERELHPSPCPL</sequence>
<dbReference type="STRING" id="269799.Gmet_2734"/>
<dbReference type="NCBIfam" id="TIGR04085">
    <property type="entry name" value="rSAM_more_4Fe4S"/>
    <property type="match status" value="1"/>
</dbReference>
<dbReference type="Pfam" id="PF04055">
    <property type="entry name" value="Radical_SAM"/>
    <property type="match status" value="1"/>
</dbReference>
<dbReference type="Proteomes" id="UP000007073">
    <property type="component" value="Chromosome"/>
</dbReference>
<keyword evidence="2" id="KW-0004">4Fe-4S</keyword>
<dbReference type="InterPro" id="IPR058240">
    <property type="entry name" value="rSAM_sf"/>
</dbReference>
<dbReference type="UniPathway" id="UPA00782"/>
<dbReference type="SUPFAM" id="SSF102114">
    <property type="entry name" value="Radical SAM enzymes"/>
    <property type="match status" value="1"/>
</dbReference>
<dbReference type="HOGENOM" id="CLU_009273_3_1_7"/>
<gene>
    <name evidence="9" type="ordered locus">Gmet_2734</name>
</gene>
<keyword evidence="10" id="KW-1185">Reference proteome</keyword>
<dbReference type="NCBIfam" id="TIGR04280">
    <property type="entry name" value="geopep_mat_rSAM"/>
    <property type="match status" value="1"/>
</dbReference>
<keyword evidence="5" id="KW-0408">Iron</keyword>
<dbReference type="CDD" id="cd01335">
    <property type="entry name" value="Radical_SAM"/>
    <property type="match status" value="1"/>
</dbReference>
<evidence type="ECO:0000256" key="4">
    <source>
        <dbReference type="ARBA" id="ARBA00022723"/>
    </source>
</evidence>
<dbReference type="GO" id="GO:0003824">
    <property type="term" value="F:catalytic activity"/>
    <property type="evidence" value="ECO:0007669"/>
    <property type="project" value="InterPro"/>
</dbReference>
<evidence type="ECO:0000256" key="6">
    <source>
        <dbReference type="ARBA" id="ARBA00023014"/>
    </source>
</evidence>
<dbReference type="SMART" id="SM00729">
    <property type="entry name" value="Elp3"/>
    <property type="match status" value="1"/>
</dbReference>
<comment type="cofactor">
    <cofactor evidence="1">
        <name>[4Fe-4S] cluster</name>
        <dbReference type="ChEBI" id="CHEBI:49883"/>
    </cofactor>
</comment>
<protein>
    <submittedName>
        <fullName evidence="9">Radical SAM domain iron-sulfur cluster-binding oxidoreductase</fullName>
    </submittedName>
</protein>
<dbReference type="SFLD" id="SFLDG01067">
    <property type="entry name" value="SPASM/twitch_domain_containing"/>
    <property type="match status" value="1"/>
</dbReference>
<dbReference type="PANTHER" id="PTHR43787:SF3">
    <property type="entry name" value="ARYLSULFATASE REGULATORY PROTEIN"/>
    <property type="match status" value="1"/>
</dbReference>